<reference evidence="2 3" key="1">
    <citation type="submission" date="2016-07" db="EMBL/GenBank/DDBJ databases">
        <title>Draft genome of the white-rot fungus Obba rivulosa 3A-2.</title>
        <authorList>
            <consortium name="DOE Joint Genome Institute"/>
            <person name="Miettinen O."/>
            <person name="Riley R."/>
            <person name="Acob R."/>
            <person name="Barry K."/>
            <person name="Cullen D."/>
            <person name="De Vries R."/>
            <person name="Hainaut M."/>
            <person name="Hatakka A."/>
            <person name="Henrissat B."/>
            <person name="Hilden K."/>
            <person name="Kuo R."/>
            <person name="Labutti K."/>
            <person name="Lipzen A."/>
            <person name="Makela M.R."/>
            <person name="Sandor L."/>
            <person name="Spatafora J.W."/>
            <person name="Grigoriev I.V."/>
            <person name="Hibbett D.S."/>
        </authorList>
    </citation>
    <scope>NUCLEOTIDE SEQUENCE [LARGE SCALE GENOMIC DNA]</scope>
    <source>
        <strain evidence="2 3">3A-2</strain>
    </source>
</reference>
<organism evidence="2 3">
    <name type="scientific">Obba rivulosa</name>
    <dbReference type="NCBI Taxonomy" id="1052685"/>
    <lineage>
        <taxon>Eukaryota</taxon>
        <taxon>Fungi</taxon>
        <taxon>Dikarya</taxon>
        <taxon>Basidiomycota</taxon>
        <taxon>Agaricomycotina</taxon>
        <taxon>Agaricomycetes</taxon>
        <taxon>Polyporales</taxon>
        <taxon>Gelatoporiaceae</taxon>
        <taxon>Obba</taxon>
    </lineage>
</organism>
<evidence type="ECO:0000256" key="1">
    <source>
        <dbReference type="SAM" id="MobiDB-lite"/>
    </source>
</evidence>
<proteinExistence type="predicted"/>
<dbReference type="Proteomes" id="UP000250043">
    <property type="component" value="Unassembled WGS sequence"/>
</dbReference>
<evidence type="ECO:0000313" key="2">
    <source>
        <dbReference type="EMBL" id="OCH83937.1"/>
    </source>
</evidence>
<evidence type="ECO:0000313" key="3">
    <source>
        <dbReference type="Proteomes" id="UP000250043"/>
    </source>
</evidence>
<feature type="region of interest" description="Disordered" evidence="1">
    <location>
        <begin position="168"/>
        <end position="221"/>
    </location>
</feature>
<accession>A0A8E2DEQ5</accession>
<gene>
    <name evidence="2" type="ORF">OBBRIDRAFT_892073</name>
</gene>
<dbReference type="AlphaFoldDB" id="A0A8E2DEQ5"/>
<dbReference type="EMBL" id="KV722760">
    <property type="protein sequence ID" value="OCH83937.1"/>
    <property type="molecule type" value="Genomic_DNA"/>
</dbReference>
<protein>
    <submittedName>
        <fullName evidence="2">Uncharacterized protein</fullName>
    </submittedName>
</protein>
<name>A0A8E2DEQ5_9APHY</name>
<dbReference type="OrthoDB" id="10573111at2759"/>
<feature type="compositionally biased region" description="Polar residues" evidence="1">
    <location>
        <begin position="168"/>
        <end position="184"/>
    </location>
</feature>
<keyword evidence="3" id="KW-1185">Reference proteome</keyword>
<sequence length="319" mass="36685">MPLIPRPSSCAKRSIHHLMGLSTGNHRFIHMRVQLQNLIDETFDVTIPYETQDPDIVEQYRLMALDMSPLLRKYKEGWPALVYLQRRLQNIRKHSDICYHQRALQEQRKTSENLLLAPDDSPSPPILDLASDNELQDTWEHPEDSEFSLGCEMEHAIIVHPALRVRPNTTQDANARHQTPQNRTDSMDGRYASEDFEAFPRTRHSGKQPYARYDSQHSTPPTAAIETTLTSSSLSPEHESRPDPLTALLGSLALNIPRLRARFLEAGIDNLDHFQVILTRWTEEERSVFFRDDMNLSLSECCELNTALMDMLSEADQCR</sequence>